<evidence type="ECO:0000313" key="9">
    <source>
        <dbReference type="Proteomes" id="UP001443563"/>
    </source>
</evidence>
<evidence type="ECO:0000256" key="5">
    <source>
        <dbReference type="ARBA" id="ARBA00035408"/>
    </source>
</evidence>
<dbReference type="InterPro" id="IPR009019">
    <property type="entry name" value="KH_sf_prok-type"/>
</dbReference>
<name>A0ABR3E043_9TRYP</name>
<sequence length="301" mass="34098">MGPLSKKRMIVRDGVFYAELFEFLKRELAEEGFSGVSYHITTLRTEIVIKATKTREVLGVNGRRIRELTACIQQRFNYKEGKLQLYSKKRMIVRDGVFYAELFEFLKRELAEEGFSGVSYHITTLRTEIVIKATKTREVLGVNGRRIRELTACIQQRFNYKEGKLQLYVERVEVRGLSAMAQVESLRFKLLSNLQVRRAAMGIIRYVMESGAKGCEVTVGGKIKGQRAKSMTFRDGYMIKSGTAHKSFVDSACRHCYMRAGCIGVKVKIMLPGDSTGRNGPSEPLPDVITVIEPKQITASE</sequence>
<dbReference type="InterPro" id="IPR005703">
    <property type="entry name" value="Ribosomal_uS3_euk/arc"/>
</dbReference>
<protein>
    <recommendedName>
        <fullName evidence="5">40S ribosomal protein S3</fullName>
    </recommendedName>
</protein>
<dbReference type="InterPro" id="IPR015946">
    <property type="entry name" value="KH_dom-like_a/b"/>
</dbReference>
<dbReference type="Gene3D" id="3.30.300.20">
    <property type="match status" value="2"/>
</dbReference>
<dbReference type="Pfam" id="PF00189">
    <property type="entry name" value="Ribosomal_S3_C"/>
    <property type="match status" value="1"/>
</dbReference>
<evidence type="ECO:0000256" key="6">
    <source>
        <dbReference type="PROSITE-ProRule" id="PRU00118"/>
    </source>
</evidence>
<dbReference type="InterPro" id="IPR057258">
    <property type="entry name" value="Ribosomal_uS3"/>
</dbReference>
<proteinExistence type="inferred from homology"/>
<evidence type="ECO:0000256" key="3">
    <source>
        <dbReference type="ARBA" id="ARBA00022980"/>
    </source>
</evidence>
<keyword evidence="9" id="KW-1185">Reference proteome</keyword>
<reference evidence="8 9" key="1">
    <citation type="submission" date="2024-02" db="EMBL/GenBank/DDBJ databases">
        <title>FIRST GENOME SEQUENCES OF Leishmania (Viannia) shawi, Leishmania (Viannia) lindenbergi AND Leishmania (Viannia) utingensis.</title>
        <authorList>
            <person name="Resadore F."/>
            <person name="Custodio M.G.F."/>
            <person name="Boite M.C."/>
            <person name="Cupolillo E."/>
            <person name="Ferreira G.E.M."/>
        </authorList>
    </citation>
    <scope>NUCLEOTIDE SEQUENCE [LARGE SCALE GENOMIC DNA]</scope>
    <source>
        <strain evidence="8 9">MCEB/BR/1984/M8408</strain>
    </source>
</reference>
<dbReference type="PANTHER" id="PTHR11760">
    <property type="entry name" value="30S/40S RIBOSOMAL PROTEIN S3"/>
    <property type="match status" value="1"/>
</dbReference>
<dbReference type="Gene3D" id="3.30.1140.32">
    <property type="entry name" value="Ribosomal protein S3, C-terminal domain"/>
    <property type="match status" value="1"/>
</dbReference>
<dbReference type="Pfam" id="PF07650">
    <property type="entry name" value="KH_2"/>
    <property type="match status" value="2"/>
</dbReference>
<dbReference type="PROSITE" id="PS50823">
    <property type="entry name" value="KH_TYPE_2"/>
    <property type="match status" value="1"/>
</dbReference>
<accession>A0ABR3E043</accession>
<gene>
    <name evidence="8" type="ORF">Q4I29_006911</name>
</gene>
<dbReference type="InterPro" id="IPR036419">
    <property type="entry name" value="Ribosomal_S3_C_sf"/>
</dbReference>
<dbReference type="CDD" id="cd02413">
    <property type="entry name" value="KH-II_40S_S3"/>
    <property type="match status" value="2"/>
</dbReference>
<evidence type="ECO:0000259" key="7">
    <source>
        <dbReference type="PROSITE" id="PS50823"/>
    </source>
</evidence>
<comment type="caution">
    <text evidence="8">The sequence shown here is derived from an EMBL/GenBank/DDBJ whole genome shotgun (WGS) entry which is preliminary data.</text>
</comment>
<evidence type="ECO:0000256" key="4">
    <source>
        <dbReference type="ARBA" id="ARBA00023274"/>
    </source>
</evidence>
<dbReference type="InterPro" id="IPR001351">
    <property type="entry name" value="Ribosomal_uS3_C"/>
</dbReference>
<dbReference type="InterPro" id="IPR004044">
    <property type="entry name" value="KH_dom_type_2"/>
</dbReference>
<evidence type="ECO:0000256" key="1">
    <source>
        <dbReference type="ARBA" id="ARBA00010761"/>
    </source>
</evidence>
<keyword evidence="4" id="KW-0687">Ribonucleoprotein</keyword>
<keyword evidence="2 6" id="KW-0694">RNA-binding</keyword>
<dbReference type="Proteomes" id="UP001443563">
    <property type="component" value="Unassembled WGS sequence"/>
</dbReference>
<dbReference type="PANTHER" id="PTHR11760:SF32">
    <property type="entry name" value="SMALL RIBOSOMAL SUBUNIT PROTEIN US3"/>
    <property type="match status" value="1"/>
</dbReference>
<dbReference type="NCBIfam" id="TIGR01008">
    <property type="entry name" value="uS3_euk_arch"/>
    <property type="match status" value="1"/>
</dbReference>
<evidence type="ECO:0000256" key="2">
    <source>
        <dbReference type="ARBA" id="ARBA00022884"/>
    </source>
</evidence>
<organism evidence="8 9">
    <name type="scientific">Leishmania shawi</name>
    <dbReference type="NCBI Taxonomy" id="5680"/>
    <lineage>
        <taxon>Eukaryota</taxon>
        <taxon>Discoba</taxon>
        <taxon>Euglenozoa</taxon>
        <taxon>Kinetoplastea</taxon>
        <taxon>Metakinetoplastina</taxon>
        <taxon>Trypanosomatida</taxon>
        <taxon>Trypanosomatidae</taxon>
        <taxon>Leishmaniinae</taxon>
        <taxon>Leishmania</taxon>
        <taxon>Leishmania guyanensis species complex</taxon>
    </lineage>
</organism>
<dbReference type="EMBL" id="JBAMZM010000035">
    <property type="protein sequence ID" value="KAL0496411.1"/>
    <property type="molecule type" value="Genomic_DNA"/>
</dbReference>
<feature type="domain" description="KH type-2" evidence="7">
    <location>
        <begin position="102"/>
        <end position="173"/>
    </location>
</feature>
<comment type="similarity">
    <text evidence="1">Belongs to the universal ribosomal protein uS3 family.</text>
</comment>
<dbReference type="SUPFAM" id="SSF54821">
    <property type="entry name" value="Ribosomal protein S3 C-terminal domain"/>
    <property type="match status" value="1"/>
</dbReference>
<evidence type="ECO:0000313" key="8">
    <source>
        <dbReference type="EMBL" id="KAL0496411.1"/>
    </source>
</evidence>
<dbReference type="SUPFAM" id="SSF54814">
    <property type="entry name" value="Prokaryotic type KH domain (KH-domain type II)"/>
    <property type="match status" value="2"/>
</dbReference>
<keyword evidence="3" id="KW-0689">Ribosomal protein</keyword>